<sequence>MANPKAPKAARVEASPKPPTTKPKFKGDFCWNFNKQKGCAKAVCTHPHVVYGLSLDTRYTHALLAQAMGRYLHLTDKVVQDLKVIVTVIRLYNWRKVWLDRVEIKWEWFSSDASTVKGMGALFFVCVQHAVRLRPVYISSEDNIYSDLLSRDWVEFRTMFETDKQKLVWIEDRGDWMLIPTLWHPLDVQSGPFTVDCCVSENSANSFCRVGWTKVDNARLMDFSGHNALGNLPFSDFIDIVRNFLCCKRREQHGTSATFLAPWWPGNPGFELVASLPGVFRMVRRWKHKSALFTAPSPEGGRRTFGGTTDWPVTVVHCPPCEVFWTDTELTGVTMAMGFLDRMLPAEDDVLADWVVHMVTERAVKPDTAKK</sequence>
<accession>A0AAE0FQ44</accession>
<evidence type="ECO:0000256" key="1">
    <source>
        <dbReference type="SAM" id="MobiDB-lite"/>
    </source>
</evidence>
<feature type="region of interest" description="Disordered" evidence="1">
    <location>
        <begin position="1"/>
        <end position="21"/>
    </location>
</feature>
<comment type="caution">
    <text evidence="2">The sequence shown here is derived from an EMBL/GenBank/DDBJ whole genome shotgun (WGS) entry which is preliminary data.</text>
</comment>
<reference evidence="2 3" key="1">
    <citation type="journal article" date="2015" name="Genome Biol. Evol.">
        <title>Comparative Genomics of a Bacterivorous Green Alga Reveals Evolutionary Causalities and Consequences of Phago-Mixotrophic Mode of Nutrition.</title>
        <authorList>
            <person name="Burns J.A."/>
            <person name="Paasch A."/>
            <person name="Narechania A."/>
            <person name="Kim E."/>
        </authorList>
    </citation>
    <scope>NUCLEOTIDE SEQUENCE [LARGE SCALE GENOMIC DNA]</scope>
    <source>
        <strain evidence="2 3">PLY_AMNH</strain>
    </source>
</reference>
<evidence type="ECO:0000313" key="3">
    <source>
        <dbReference type="Proteomes" id="UP001190700"/>
    </source>
</evidence>
<protein>
    <submittedName>
        <fullName evidence="2">Uncharacterized protein</fullName>
    </submittedName>
</protein>
<name>A0AAE0FQ44_9CHLO</name>
<proteinExistence type="predicted"/>
<gene>
    <name evidence="2" type="ORF">CYMTET_27293</name>
</gene>
<dbReference type="AlphaFoldDB" id="A0AAE0FQ44"/>
<keyword evidence="3" id="KW-1185">Reference proteome</keyword>
<organism evidence="2 3">
    <name type="scientific">Cymbomonas tetramitiformis</name>
    <dbReference type="NCBI Taxonomy" id="36881"/>
    <lineage>
        <taxon>Eukaryota</taxon>
        <taxon>Viridiplantae</taxon>
        <taxon>Chlorophyta</taxon>
        <taxon>Pyramimonadophyceae</taxon>
        <taxon>Pyramimonadales</taxon>
        <taxon>Pyramimonadaceae</taxon>
        <taxon>Cymbomonas</taxon>
    </lineage>
</organism>
<dbReference type="EMBL" id="LGRX02014924">
    <property type="protein sequence ID" value="KAK3263939.1"/>
    <property type="molecule type" value="Genomic_DNA"/>
</dbReference>
<dbReference type="Proteomes" id="UP001190700">
    <property type="component" value="Unassembled WGS sequence"/>
</dbReference>
<evidence type="ECO:0000313" key="2">
    <source>
        <dbReference type="EMBL" id="KAK3263939.1"/>
    </source>
</evidence>